<reference evidence="3" key="2">
    <citation type="submission" date="2022-01" db="EMBL/GenBank/DDBJ databases">
        <authorList>
            <person name="Yamashiro T."/>
            <person name="Shiraishi A."/>
            <person name="Satake H."/>
            <person name="Nakayama K."/>
        </authorList>
    </citation>
    <scope>NUCLEOTIDE SEQUENCE</scope>
</reference>
<dbReference type="Proteomes" id="UP001151760">
    <property type="component" value="Unassembled WGS sequence"/>
</dbReference>
<keyword evidence="4" id="KW-1185">Reference proteome</keyword>
<organism evidence="3 4">
    <name type="scientific">Tanacetum coccineum</name>
    <dbReference type="NCBI Taxonomy" id="301880"/>
    <lineage>
        <taxon>Eukaryota</taxon>
        <taxon>Viridiplantae</taxon>
        <taxon>Streptophyta</taxon>
        <taxon>Embryophyta</taxon>
        <taxon>Tracheophyta</taxon>
        <taxon>Spermatophyta</taxon>
        <taxon>Magnoliopsida</taxon>
        <taxon>eudicotyledons</taxon>
        <taxon>Gunneridae</taxon>
        <taxon>Pentapetalae</taxon>
        <taxon>asterids</taxon>
        <taxon>campanulids</taxon>
        <taxon>Asterales</taxon>
        <taxon>Asteraceae</taxon>
        <taxon>Asteroideae</taxon>
        <taxon>Anthemideae</taxon>
        <taxon>Anthemidinae</taxon>
        <taxon>Tanacetum</taxon>
    </lineage>
</organism>
<dbReference type="Pfam" id="PF08284">
    <property type="entry name" value="RVP_2"/>
    <property type="match status" value="1"/>
</dbReference>
<name>A0ABQ5F021_9ASTR</name>
<evidence type="ECO:0000313" key="3">
    <source>
        <dbReference type="EMBL" id="GJT56537.1"/>
    </source>
</evidence>
<accession>A0ABQ5F021</accession>
<protein>
    <recommendedName>
        <fullName evidence="2">Retrotransposon gag domain-containing protein</fullName>
    </recommendedName>
</protein>
<dbReference type="CDD" id="cd00303">
    <property type="entry name" value="retropepsin_like"/>
    <property type="match status" value="1"/>
</dbReference>
<evidence type="ECO:0000259" key="2">
    <source>
        <dbReference type="Pfam" id="PF03732"/>
    </source>
</evidence>
<feature type="region of interest" description="Disordered" evidence="1">
    <location>
        <begin position="228"/>
        <end position="265"/>
    </location>
</feature>
<dbReference type="InterPro" id="IPR005162">
    <property type="entry name" value="Retrotrans_gag_dom"/>
</dbReference>
<sequence>MSKTRTDYGSGVARPKIDNKDQFELKGQFLKELRENTFSGSDNEDANEHIKKVLEIVNLFHVPNITKDQPMLRVFPISLTGATSRWLRNEPTGSIKTWEDLKTKFLNKYCPPGRTAKKMRNQQLLAKSLMKKLYQHRCAYRSLDEVSSTLFTKMQEVILFYNGLGVPTRQILDSRGREIKKVNEKVYAAQVRCEQCKLKEEGKTLEEAYYTQFGGSFQGGGYRATTPGYYQRNNANPSYQERRQSMEDTLSKFMSESAKRHEENSNLIKEIRATTDAAIRNQGASIKTLEIQIGQMSKSISTTIKVDSYSICRIGSSQYVVSTGQNSKLLYKSRQMTIPFPSHLDYHYCEEEEGNYRPKFQEAYGASHINNAIPQKEKDLGSFTLPCFINNTCFDNALVDLGASVSVMPLSTYLNLGLGELAYIRLTVELAYRIVKYPKGIAENVLVGIGKFTFPVDFIILDMPKDIKVPLILRRPFLSTARAKIDVYKRKITLRIGEENIIFKSVKPASSLIKRVYMLSLRERMELDLEARLMGETLVLNRSLDHFLEDYIELNNLNEPFKLRRNQGDDLVPTIKEGGDKMVYKGDNVVGALMNVPIFVGTFSVVTDFAVLEDMDAYCDKGMGNVLVGESFLREVGIKARRFDGTITIYNGDDEVMFLRTKDEALEIIVKILKQAQVILNATAEAVASACYNQNCSLIHTRYNKTPYEQLINRKLELKYLYVFGALCYPINDFKDLGKLQPKAGLVLNQAVSTSAKPSIKNDWYLLFQPMFDEYFKNPSVASNPISAATLPLPDSTGVSFSSTTSIDKDAPSSSTSPNIEAIIYPLNSKNVKPNEEVVEFDNDTFTNPFSPPDTSLAESSSRIVNTSNMHTFQQPPIYTKRWTNDHPLVTIIDDPSKPVTTRCQLSTDDLWCYFHAFLAKKS</sequence>
<dbReference type="EMBL" id="BQNB010016854">
    <property type="protein sequence ID" value="GJT56537.1"/>
    <property type="molecule type" value="Genomic_DNA"/>
</dbReference>
<feature type="compositionally biased region" description="Basic and acidic residues" evidence="1">
    <location>
        <begin position="240"/>
        <end position="250"/>
    </location>
</feature>
<feature type="domain" description="Retrotransposon gag" evidence="2">
    <location>
        <begin position="74"/>
        <end position="121"/>
    </location>
</feature>
<comment type="caution">
    <text evidence="3">The sequence shown here is derived from an EMBL/GenBank/DDBJ whole genome shotgun (WGS) entry which is preliminary data.</text>
</comment>
<dbReference type="InterPro" id="IPR021109">
    <property type="entry name" value="Peptidase_aspartic_dom_sf"/>
</dbReference>
<dbReference type="Gene3D" id="2.40.70.10">
    <property type="entry name" value="Acid Proteases"/>
    <property type="match status" value="1"/>
</dbReference>
<dbReference type="PANTHER" id="PTHR33067">
    <property type="entry name" value="RNA-DIRECTED DNA POLYMERASE-RELATED"/>
    <property type="match status" value="1"/>
</dbReference>
<gene>
    <name evidence="3" type="ORF">Tco_0991591</name>
</gene>
<dbReference type="Pfam" id="PF03732">
    <property type="entry name" value="Retrotrans_gag"/>
    <property type="match status" value="1"/>
</dbReference>
<proteinExistence type="predicted"/>
<evidence type="ECO:0000313" key="4">
    <source>
        <dbReference type="Proteomes" id="UP001151760"/>
    </source>
</evidence>
<dbReference type="PANTHER" id="PTHR33067:SF31">
    <property type="entry name" value="RNA-DIRECTED DNA POLYMERASE"/>
    <property type="match status" value="1"/>
</dbReference>
<evidence type="ECO:0000256" key="1">
    <source>
        <dbReference type="SAM" id="MobiDB-lite"/>
    </source>
</evidence>
<reference evidence="3" key="1">
    <citation type="journal article" date="2022" name="Int. J. Mol. Sci.">
        <title>Draft Genome of Tanacetum Coccineum: Genomic Comparison of Closely Related Tanacetum-Family Plants.</title>
        <authorList>
            <person name="Yamashiro T."/>
            <person name="Shiraishi A."/>
            <person name="Nakayama K."/>
            <person name="Satake H."/>
        </authorList>
    </citation>
    <scope>NUCLEOTIDE SEQUENCE</scope>
</reference>